<dbReference type="InterPro" id="IPR043502">
    <property type="entry name" value="DNA/RNA_pol_sf"/>
</dbReference>
<dbReference type="InterPro" id="IPR000477">
    <property type="entry name" value="RT_dom"/>
</dbReference>
<proteinExistence type="predicted"/>
<accession>A0ABQ9CMX9</accession>
<organism evidence="2 3">
    <name type="scientific">Willisornis vidua</name>
    <name type="common">Xingu scale-backed antbird</name>
    <dbReference type="NCBI Taxonomy" id="1566151"/>
    <lineage>
        <taxon>Eukaryota</taxon>
        <taxon>Metazoa</taxon>
        <taxon>Chordata</taxon>
        <taxon>Craniata</taxon>
        <taxon>Vertebrata</taxon>
        <taxon>Euteleostomi</taxon>
        <taxon>Archelosauria</taxon>
        <taxon>Archosauria</taxon>
        <taxon>Dinosauria</taxon>
        <taxon>Saurischia</taxon>
        <taxon>Theropoda</taxon>
        <taxon>Coelurosauria</taxon>
        <taxon>Aves</taxon>
        <taxon>Neognathae</taxon>
        <taxon>Neoaves</taxon>
        <taxon>Telluraves</taxon>
        <taxon>Australaves</taxon>
        <taxon>Passeriformes</taxon>
        <taxon>Thamnophilidae</taxon>
        <taxon>Willisornis</taxon>
    </lineage>
</organism>
<evidence type="ECO:0000313" key="3">
    <source>
        <dbReference type="Proteomes" id="UP001145742"/>
    </source>
</evidence>
<dbReference type="EMBL" id="WHWB01034693">
    <property type="protein sequence ID" value="KAJ7405755.1"/>
    <property type="molecule type" value="Genomic_DNA"/>
</dbReference>
<gene>
    <name evidence="2" type="ORF">WISP_138497</name>
</gene>
<evidence type="ECO:0000313" key="2">
    <source>
        <dbReference type="EMBL" id="KAJ7405755.1"/>
    </source>
</evidence>
<dbReference type="Proteomes" id="UP001145742">
    <property type="component" value="Unassembled WGS sequence"/>
</dbReference>
<sequence length="327" mass="37562">MTCLAVGEVYLDFSKAFDTVSHSILLEKLAAHSLDRSILFWVKSWMDGQAQRVLVNRAVSNWQPVTSGVPQGSGLGLVLFSVFTDNLDEGIESTISKFADDTKLGGSVNLLEGRRALQRDLDRLDRWAESNRMRFNKAKCQVLHFGHNNPMQNYRLGTEWLDSSQAEKDLGVWIDRTLNMSQQCTQVAKKFWVSQFRKDIEVLEQVQRRATRLVKGLEHKSYKEQLRELDFVSLEKRSLRGDLIALFNYLKGVCSQVMICLFSQATSNRKRGHSLKLHPRSFRLDIRKKFFTKRVIGHWNVLLRELLQSLSMGVFKERLDVALGAIV</sequence>
<keyword evidence="3" id="KW-1185">Reference proteome</keyword>
<protein>
    <submittedName>
        <fullName evidence="2">Rna-directed dna polymerase from mobile element jockey-like</fullName>
    </submittedName>
</protein>
<reference evidence="2" key="1">
    <citation type="submission" date="2019-10" db="EMBL/GenBank/DDBJ databases">
        <authorList>
            <person name="Soares A.E.R."/>
            <person name="Aleixo A."/>
            <person name="Schneider P."/>
            <person name="Miyaki C.Y."/>
            <person name="Schneider M.P."/>
            <person name="Mello C."/>
            <person name="Vasconcelos A.T.R."/>
        </authorList>
    </citation>
    <scope>NUCLEOTIDE SEQUENCE</scope>
    <source>
        <tissue evidence="2">Muscle</tissue>
    </source>
</reference>
<dbReference type="PANTHER" id="PTHR33332">
    <property type="entry name" value="REVERSE TRANSCRIPTASE DOMAIN-CONTAINING PROTEIN"/>
    <property type="match status" value="1"/>
</dbReference>
<comment type="caution">
    <text evidence="2">The sequence shown here is derived from an EMBL/GenBank/DDBJ whole genome shotgun (WGS) entry which is preliminary data.</text>
</comment>
<dbReference type="SUPFAM" id="SSF56672">
    <property type="entry name" value="DNA/RNA polymerases"/>
    <property type="match status" value="1"/>
</dbReference>
<name>A0ABQ9CMX9_9PASS</name>
<dbReference type="PROSITE" id="PS50878">
    <property type="entry name" value="RT_POL"/>
    <property type="match status" value="1"/>
</dbReference>
<dbReference type="Pfam" id="PF00078">
    <property type="entry name" value="RVT_1"/>
    <property type="match status" value="1"/>
</dbReference>
<evidence type="ECO:0000259" key="1">
    <source>
        <dbReference type="PROSITE" id="PS50878"/>
    </source>
</evidence>
<feature type="domain" description="Reverse transcriptase" evidence="1">
    <location>
        <begin position="1"/>
        <end position="178"/>
    </location>
</feature>